<evidence type="ECO:0000259" key="5">
    <source>
        <dbReference type="PROSITE" id="PS50932"/>
    </source>
</evidence>
<dbReference type="SUPFAM" id="SSF47413">
    <property type="entry name" value="lambda repressor-like DNA-binding domains"/>
    <property type="match status" value="1"/>
</dbReference>
<dbReference type="InterPro" id="IPR000843">
    <property type="entry name" value="HTH_LacI"/>
</dbReference>
<dbReference type="GO" id="GO:0000976">
    <property type="term" value="F:transcription cis-regulatory region binding"/>
    <property type="evidence" value="ECO:0007669"/>
    <property type="project" value="TreeGrafter"/>
</dbReference>
<dbReference type="PROSITE" id="PS50932">
    <property type="entry name" value="HTH_LACI_2"/>
    <property type="match status" value="1"/>
</dbReference>
<evidence type="ECO:0000313" key="6">
    <source>
        <dbReference type="EMBL" id="ATA21693.1"/>
    </source>
</evidence>
<dbReference type="AlphaFoldDB" id="A0A250B630"/>
<keyword evidence="3" id="KW-0238">DNA-binding</keyword>
<dbReference type="Pfam" id="PF00532">
    <property type="entry name" value="Peripla_BP_1"/>
    <property type="match status" value="1"/>
</dbReference>
<dbReference type="EMBL" id="CP014136">
    <property type="protein sequence ID" value="ATA21693.1"/>
    <property type="molecule type" value="Genomic_DNA"/>
</dbReference>
<evidence type="ECO:0000313" key="7">
    <source>
        <dbReference type="Proteomes" id="UP000217182"/>
    </source>
</evidence>
<dbReference type="RefSeq" id="WP_095848275.1">
    <property type="nucleotide sequence ID" value="NZ_CAMKXY010000039.1"/>
</dbReference>
<sequence>MTGRTRRPVTSYDVAKLAGVSQSAVSRAFTEGGKISPVMREKVREAAMALGYRPSFVARSLITRRSNLIGVVVPGLANPFYANLLDRLSLELNQLGYRVLLFSMYNDDDTDPILEDVLRHRVEALILVSTSLSSHFAEECQHNGLPVLLLNRKNDSETVSSVTSDNRPAAAAIADFLIAGGHRHIAFMAGRESSSTSRDREEGFTQRLLLRGFEPPQRAVGLYTIEGAMAATRSLLAGGRRPDALFCANDIMAIGALNVAVGELGMIAGEDISVVGFDDIAMAGWPMYNLTTYVQPISEMVSATVAIISSQLKDVEASAIQQVLPGMLVIRGSTRPVDGYELKHQ</sequence>
<dbReference type="CDD" id="cd01392">
    <property type="entry name" value="HTH_LacI"/>
    <property type="match status" value="1"/>
</dbReference>
<dbReference type="InterPro" id="IPR001761">
    <property type="entry name" value="Peripla_BP/Lac1_sug-bd_dom"/>
</dbReference>
<keyword evidence="1" id="KW-0678">Repressor</keyword>
<dbReference type="InterPro" id="IPR028082">
    <property type="entry name" value="Peripla_BP_I"/>
</dbReference>
<dbReference type="PANTHER" id="PTHR30146:SF95">
    <property type="entry name" value="RIBOSE OPERON REPRESSOR"/>
    <property type="match status" value="1"/>
</dbReference>
<dbReference type="CDD" id="cd06278">
    <property type="entry name" value="PBP1_LacI-like"/>
    <property type="match status" value="1"/>
</dbReference>
<dbReference type="SUPFAM" id="SSF53822">
    <property type="entry name" value="Periplasmic binding protein-like I"/>
    <property type="match status" value="1"/>
</dbReference>
<dbReference type="Proteomes" id="UP000217182">
    <property type="component" value="Chromosome"/>
</dbReference>
<dbReference type="OrthoDB" id="6619319at2"/>
<reference evidence="6 7" key="1">
    <citation type="submission" date="2016-01" db="EMBL/GenBank/DDBJ databases">
        <authorList>
            <person name="Oliw E.H."/>
        </authorList>
    </citation>
    <scope>NUCLEOTIDE SEQUENCE [LARGE SCALE GENOMIC DNA]</scope>
    <source>
        <strain evidence="6 7">FRB97</strain>
    </source>
</reference>
<evidence type="ECO:0000256" key="3">
    <source>
        <dbReference type="ARBA" id="ARBA00023125"/>
    </source>
</evidence>
<dbReference type="KEGG" id="gqu:AWC35_21420"/>
<gene>
    <name evidence="6" type="ORF">AWC35_21420</name>
</gene>
<protein>
    <submittedName>
        <fullName evidence="6">LacI family transcriptional regulator</fullName>
    </submittedName>
</protein>
<name>A0A250B630_9GAMM</name>
<dbReference type="Pfam" id="PF00356">
    <property type="entry name" value="LacI"/>
    <property type="match status" value="1"/>
</dbReference>
<keyword evidence="7" id="KW-1185">Reference proteome</keyword>
<keyword evidence="2" id="KW-0805">Transcription regulation</keyword>
<dbReference type="PANTHER" id="PTHR30146">
    <property type="entry name" value="LACI-RELATED TRANSCRIPTIONAL REPRESSOR"/>
    <property type="match status" value="1"/>
</dbReference>
<dbReference type="Gene3D" id="3.40.50.2300">
    <property type="match status" value="2"/>
</dbReference>
<dbReference type="Gene3D" id="1.10.260.40">
    <property type="entry name" value="lambda repressor-like DNA-binding domains"/>
    <property type="match status" value="1"/>
</dbReference>
<feature type="domain" description="HTH lacI-type" evidence="5">
    <location>
        <begin position="9"/>
        <end position="63"/>
    </location>
</feature>
<organism evidence="6 7">
    <name type="scientific">Gibbsiella quercinecans</name>
    <dbReference type="NCBI Taxonomy" id="929813"/>
    <lineage>
        <taxon>Bacteria</taxon>
        <taxon>Pseudomonadati</taxon>
        <taxon>Pseudomonadota</taxon>
        <taxon>Gammaproteobacteria</taxon>
        <taxon>Enterobacterales</taxon>
        <taxon>Yersiniaceae</taxon>
        <taxon>Gibbsiella</taxon>
    </lineage>
</organism>
<evidence type="ECO:0000256" key="2">
    <source>
        <dbReference type="ARBA" id="ARBA00023015"/>
    </source>
</evidence>
<dbReference type="InterPro" id="IPR010982">
    <property type="entry name" value="Lambda_DNA-bd_dom_sf"/>
</dbReference>
<dbReference type="GO" id="GO:0003700">
    <property type="term" value="F:DNA-binding transcription factor activity"/>
    <property type="evidence" value="ECO:0007669"/>
    <property type="project" value="TreeGrafter"/>
</dbReference>
<dbReference type="SMART" id="SM00354">
    <property type="entry name" value="HTH_LACI"/>
    <property type="match status" value="1"/>
</dbReference>
<accession>A0A250B630</accession>
<keyword evidence="4" id="KW-0804">Transcription</keyword>
<proteinExistence type="predicted"/>
<evidence type="ECO:0000256" key="1">
    <source>
        <dbReference type="ARBA" id="ARBA00022491"/>
    </source>
</evidence>
<evidence type="ECO:0000256" key="4">
    <source>
        <dbReference type="ARBA" id="ARBA00023163"/>
    </source>
</evidence>